<keyword evidence="3 7" id="KW-0597">Phosphoprotein</keyword>
<keyword evidence="5 12" id="KW-0418">Kinase</keyword>
<reference evidence="12 13" key="1">
    <citation type="journal article" date="2013" name="Genome Announc.">
        <title>Draft Genome Sequence of 'Candidatus Halobonum tyrrellensis' Strain G22, Isolated from the Hypersaline Waters of Lake Tyrrell, Australia.</title>
        <authorList>
            <person name="Ugalde J.A."/>
            <person name="Narasingarao P."/>
            <person name="Kuo S."/>
            <person name="Podell S."/>
            <person name="Allen E.E."/>
        </authorList>
    </citation>
    <scope>NUCLEOTIDE SEQUENCE [LARGE SCALE GENOMIC DNA]</scope>
    <source>
        <strain evidence="12 13">G22</strain>
    </source>
</reference>
<gene>
    <name evidence="12" type="ORF">K933_11044</name>
</gene>
<dbReference type="InterPro" id="IPR050736">
    <property type="entry name" value="Sensor_HK_Regulatory"/>
</dbReference>
<dbReference type="RefSeq" id="WP_023394789.1">
    <property type="nucleotide sequence ID" value="NZ_ASGZ01000035.1"/>
</dbReference>
<feature type="domain" description="Histidine kinase" evidence="8">
    <location>
        <begin position="565"/>
        <end position="753"/>
    </location>
</feature>
<dbReference type="eggNOG" id="arCOG02369">
    <property type="taxonomic scope" value="Archaea"/>
</dbReference>
<dbReference type="eggNOG" id="arCOG02333">
    <property type="taxonomic scope" value="Archaea"/>
</dbReference>
<dbReference type="PROSITE" id="PS50112">
    <property type="entry name" value="PAS"/>
    <property type="match status" value="1"/>
</dbReference>
<dbReference type="PANTHER" id="PTHR43711">
    <property type="entry name" value="TWO-COMPONENT HISTIDINE KINASE"/>
    <property type="match status" value="1"/>
</dbReference>
<dbReference type="PROSITE" id="PS50109">
    <property type="entry name" value="HIS_KIN"/>
    <property type="match status" value="1"/>
</dbReference>
<dbReference type="STRING" id="1324957.K933_11044"/>
<dbReference type="Pfam" id="PF00512">
    <property type="entry name" value="HisKA"/>
    <property type="match status" value="1"/>
</dbReference>
<dbReference type="EC" id="2.7.13.3" evidence="2"/>
<dbReference type="NCBIfam" id="TIGR00229">
    <property type="entry name" value="sensory_box"/>
    <property type="match status" value="2"/>
</dbReference>
<dbReference type="eggNOG" id="arCOG02352">
    <property type="taxonomic scope" value="Archaea"/>
</dbReference>
<organism evidence="12 13">
    <name type="scientific">Candidatus Halobonum tyrrellensis G22</name>
    <dbReference type="NCBI Taxonomy" id="1324957"/>
    <lineage>
        <taxon>Archaea</taxon>
        <taxon>Methanobacteriati</taxon>
        <taxon>Methanobacteriota</taxon>
        <taxon>Stenosarchaea group</taxon>
        <taxon>Halobacteria</taxon>
        <taxon>Halobacteriales</taxon>
        <taxon>Haloferacaceae</taxon>
        <taxon>Candidatus Halobonum</taxon>
    </lineage>
</organism>
<dbReference type="SMART" id="SM00448">
    <property type="entry name" value="REC"/>
    <property type="match status" value="1"/>
</dbReference>
<dbReference type="SMART" id="SM00091">
    <property type="entry name" value="PAS"/>
    <property type="match status" value="2"/>
</dbReference>
<dbReference type="Pfam" id="PF02518">
    <property type="entry name" value="HATPase_c"/>
    <property type="match status" value="1"/>
</dbReference>
<dbReference type="InterPro" id="IPR004358">
    <property type="entry name" value="Sig_transdc_His_kin-like_C"/>
</dbReference>
<evidence type="ECO:0000313" key="12">
    <source>
        <dbReference type="EMBL" id="ESP88081.1"/>
    </source>
</evidence>
<dbReference type="PROSITE" id="PS50110">
    <property type="entry name" value="RESPONSE_REGULATORY"/>
    <property type="match status" value="1"/>
</dbReference>
<dbReference type="InterPro" id="IPR005467">
    <property type="entry name" value="His_kinase_dom"/>
</dbReference>
<feature type="domain" description="PAC" evidence="11">
    <location>
        <begin position="221"/>
        <end position="273"/>
    </location>
</feature>
<evidence type="ECO:0000256" key="6">
    <source>
        <dbReference type="ARBA" id="ARBA00023012"/>
    </source>
</evidence>
<evidence type="ECO:0000256" key="3">
    <source>
        <dbReference type="ARBA" id="ARBA00022553"/>
    </source>
</evidence>
<evidence type="ECO:0000256" key="7">
    <source>
        <dbReference type="PROSITE-ProRule" id="PRU00169"/>
    </source>
</evidence>
<dbReference type="InterPro" id="IPR001789">
    <property type="entry name" value="Sig_transdc_resp-reg_receiver"/>
</dbReference>
<dbReference type="InterPro" id="IPR001610">
    <property type="entry name" value="PAC"/>
</dbReference>
<dbReference type="PROSITE" id="PS50113">
    <property type="entry name" value="PAC"/>
    <property type="match status" value="2"/>
</dbReference>
<protein>
    <recommendedName>
        <fullName evidence="2">histidine kinase</fullName>
        <ecNumber evidence="2">2.7.13.3</ecNumber>
    </recommendedName>
</protein>
<sequence>MSGVAAAPPATGTIRVLHVDDEPGLGDLVATFLERTNDRLAVETVASAGEGLDLLADAEFDCVVSDYDMAGRNGIDFLEAIRAEWPDLPFILYTGKGSEEVASEAITAGATDYLQKETGTDHYAVLANRIVNVVERERARSSVDETQRLFSELANSADDVLWLFSHDWEDVVFMSESYEEVYGEPRSTLHDDASAFLDAIHPDDRERVRRAMARLSAGESIDIEYRVNESEEYGRHVWVKADPITDAAGSVTHIGGFTRDVTDRKAREFELASAQRQYEAMFEDPNILAAVLAPDGTVRDVNRTAMEYIDADFDAIVGRPFSETPWWGDDDALERDVEEWVERAAAGEYVPFETEVVSSDGRRVVSGVFRPVTDDEGEVTEIVVSDQDITDRRGRERVLREMYEVIADRDRSFDEQVRALLELGRQQLGVDYGTLSRVRGDEYVFEVVDADGGGIDEGDVVPVSATNCEIAVERRETLAIGDVERDAPEETDRAGFSEWGITCYLGAPVFDDEDVYGTFCFYGSEPRAEGFSEWEVTLVELMSRWVSYELQRQQTNDRLDRFASIVSHDLRNPLNVAQGSIELAEETGDLDRLADARRALDRMTALIDDLLVLARSGVAVDDPSTFDLGATAERSWANVPTGDARLRVETDRTVRADGTRLEQLFENLFRNAVEHGGTGVTVTVGGLDDGFYVADDGAGIPADDREAVFEAGFSTASQGTGFGLSIVREVVDAHGWQVHTTDGPAGGARFEFTGVASGE</sequence>
<name>V4GSL1_9EURY</name>
<evidence type="ECO:0000256" key="4">
    <source>
        <dbReference type="ARBA" id="ARBA00022679"/>
    </source>
</evidence>
<dbReference type="InterPro" id="IPR036890">
    <property type="entry name" value="HATPase_C_sf"/>
</dbReference>
<dbReference type="PATRIC" id="fig|1324957.4.peg.2243"/>
<accession>V4GSL1</accession>
<dbReference type="Pfam" id="PF00072">
    <property type="entry name" value="Response_reg"/>
    <property type="match status" value="1"/>
</dbReference>
<dbReference type="OrthoDB" id="342253at2157"/>
<keyword evidence="4" id="KW-0808">Transferase</keyword>
<dbReference type="InterPro" id="IPR013656">
    <property type="entry name" value="PAS_4"/>
</dbReference>
<feature type="modified residue" description="4-aspartylphosphate" evidence="7">
    <location>
        <position position="66"/>
    </location>
</feature>
<evidence type="ECO:0000256" key="5">
    <source>
        <dbReference type="ARBA" id="ARBA00022777"/>
    </source>
</evidence>
<dbReference type="Gene3D" id="3.30.450.40">
    <property type="match status" value="1"/>
</dbReference>
<dbReference type="Gene3D" id="3.30.450.20">
    <property type="entry name" value="PAS domain"/>
    <property type="match status" value="2"/>
</dbReference>
<dbReference type="CDD" id="cd00130">
    <property type="entry name" value="PAS"/>
    <property type="match status" value="2"/>
</dbReference>
<dbReference type="InterPro" id="IPR036097">
    <property type="entry name" value="HisK_dim/P_sf"/>
</dbReference>
<dbReference type="InterPro" id="IPR000014">
    <property type="entry name" value="PAS"/>
</dbReference>
<dbReference type="InterPro" id="IPR003661">
    <property type="entry name" value="HisK_dim/P_dom"/>
</dbReference>
<dbReference type="Proteomes" id="UP000017840">
    <property type="component" value="Unassembled WGS sequence"/>
</dbReference>
<dbReference type="InterPro" id="IPR035965">
    <property type="entry name" value="PAS-like_dom_sf"/>
</dbReference>
<dbReference type="AlphaFoldDB" id="V4GSL1"/>
<dbReference type="Pfam" id="PF01590">
    <property type="entry name" value="GAF"/>
    <property type="match status" value="1"/>
</dbReference>
<evidence type="ECO:0000259" key="10">
    <source>
        <dbReference type="PROSITE" id="PS50112"/>
    </source>
</evidence>
<dbReference type="SUPFAM" id="SSF55781">
    <property type="entry name" value="GAF domain-like"/>
    <property type="match status" value="1"/>
</dbReference>
<dbReference type="SUPFAM" id="SSF52172">
    <property type="entry name" value="CheY-like"/>
    <property type="match status" value="1"/>
</dbReference>
<dbReference type="InterPro" id="IPR000700">
    <property type="entry name" value="PAS-assoc_C"/>
</dbReference>
<proteinExistence type="predicted"/>
<dbReference type="SUPFAM" id="SSF55785">
    <property type="entry name" value="PYP-like sensor domain (PAS domain)"/>
    <property type="match status" value="2"/>
</dbReference>
<dbReference type="Gene3D" id="1.10.287.130">
    <property type="match status" value="1"/>
</dbReference>
<dbReference type="Pfam" id="PF08447">
    <property type="entry name" value="PAS_3"/>
    <property type="match status" value="1"/>
</dbReference>
<evidence type="ECO:0000259" key="11">
    <source>
        <dbReference type="PROSITE" id="PS50113"/>
    </source>
</evidence>
<feature type="domain" description="PAS" evidence="10">
    <location>
        <begin position="146"/>
        <end position="219"/>
    </location>
</feature>
<dbReference type="PANTHER" id="PTHR43711:SF1">
    <property type="entry name" value="HISTIDINE KINASE 1"/>
    <property type="match status" value="1"/>
</dbReference>
<dbReference type="Pfam" id="PF08448">
    <property type="entry name" value="PAS_4"/>
    <property type="match status" value="1"/>
</dbReference>
<dbReference type="InterPro" id="IPR013655">
    <property type="entry name" value="PAS_fold_3"/>
</dbReference>
<dbReference type="SUPFAM" id="SSF47384">
    <property type="entry name" value="Homodimeric domain of signal transducing histidine kinase"/>
    <property type="match status" value="1"/>
</dbReference>
<feature type="domain" description="Response regulatory" evidence="9">
    <location>
        <begin position="15"/>
        <end position="131"/>
    </location>
</feature>
<dbReference type="Gene3D" id="3.30.565.10">
    <property type="entry name" value="Histidine kinase-like ATPase, C-terminal domain"/>
    <property type="match status" value="1"/>
</dbReference>
<evidence type="ECO:0000313" key="13">
    <source>
        <dbReference type="Proteomes" id="UP000017840"/>
    </source>
</evidence>
<dbReference type="SMART" id="SM00086">
    <property type="entry name" value="PAC"/>
    <property type="match status" value="2"/>
</dbReference>
<evidence type="ECO:0000256" key="1">
    <source>
        <dbReference type="ARBA" id="ARBA00000085"/>
    </source>
</evidence>
<dbReference type="CDD" id="cd00156">
    <property type="entry name" value="REC"/>
    <property type="match status" value="1"/>
</dbReference>
<dbReference type="GO" id="GO:0000155">
    <property type="term" value="F:phosphorelay sensor kinase activity"/>
    <property type="evidence" value="ECO:0007669"/>
    <property type="project" value="InterPro"/>
</dbReference>
<keyword evidence="13" id="KW-1185">Reference proteome</keyword>
<dbReference type="SUPFAM" id="SSF55874">
    <property type="entry name" value="ATPase domain of HSP90 chaperone/DNA topoisomerase II/histidine kinase"/>
    <property type="match status" value="1"/>
</dbReference>
<dbReference type="SMART" id="SM00065">
    <property type="entry name" value="GAF"/>
    <property type="match status" value="1"/>
</dbReference>
<dbReference type="PRINTS" id="PR00344">
    <property type="entry name" value="BCTRLSENSOR"/>
</dbReference>
<evidence type="ECO:0000259" key="8">
    <source>
        <dbReference type="PROSITE" id="PS50109"/>
    </source>
</evidence>
<comment type="caution">
    <text evidence="12">The sequence shown here is derived from an EMBL/GenBank/DDBJ whole genome shotgun (WGS) entry which is preliminary data.</text>
</comment>
<keyword evidence="6" id="KW-0902">Two-component regulatory system</keyword>
<dbReference type="Gene3D" id="3.40.50.2300">
    <property type="match status" value="1"/>
</dbReference>
<dbReference type="SMART" id="SM00387">
    <property type="entry name" value="HATPase_c"/>
    <property type="match status" value="1"/>
</dbReference>
<dbReference type="SMART" id="SM00388">
    <property type="entry name" value="HisKA"/>
    <property type="match status" value="1"/>
</dbReference>
<evidence type="ECO:0000256" key="2">
    <source>
        <dbReference type="ARBA" id="ARBA00012438"/>
    </source>
</evidence>
<dbReference type="CDD" id="cd00082">
    <property type="entry name" value="HisKA"/>
    <property type="match status" value="1"/>
</dbReference>
<feature type="domain" description="PAC" evidence="11">
    <location>
        <begin position="350"/>
        <end position="401"/>
    </location>
</feature>
<dbReference type="InterPro" id="IPR029016">
    <property type="entry name" value="GAF-like_dom_sf"/>
</dbReference>
<dbReference type="InterPro" id="IPR011006">
    <property type="entry name" value="CheY-like_superfamily"/>
</dbReference>
<dbReference type="CDD" id="cd00075">
    <property type="entry name" value="HATPase"/>
    <property type="match status" value="1"/>
</dbReference>
<dbReference type="InterPro" id="IPR003018">
    <property type="entry name" value="GAF"/>
</dbReference>
<evidence type="ECO:0000259" key="9">
    <source>
        <dbReference type="PROSITE" id="PS50110"/>
    </source>
</evidence>
<comment type="catalytic activity">
    <reaction evidence="1">
        <text>ATP + protein L-histidine = ADP + protein N-phospho-L-histidine.</text>
        <dbReference type="EC" id="2.7.13.3"/>
    </reaction>
</comment>
<dbReference type="EMBL" id="ASGZ01000035">
    <property type="protein sequence ID" value="ESP88081.1"/>
    <property type="molecule type" value="Genomic_DNA"/>
</dbReference>
<dbReference type="InterPro" id="IPR003594">
    <property type="entry name" value="HATPase_dom"/>
</dbReference>